<protein>
    <submittedName>
        <fullName evidence="2">HNH endonuclease</fullName>
    </submittedName>
</protein>
<proteinExistence type="predicted"/>
<keyword evidence="2" id="KW-0378">Hydrolase</keyword>
<keyword evidence="3" id="KW-1185">Reference proteome</keyword>
<organism evidence="2 3">
    <name type="scientific">Kocuria turfanensis</name>
    <dbReference type="NCBI Taxonomy" id="388357"/>
    <lineage>
        <taxon>Bacteria</taxon>
        <taxon>Bacillati</taxon>
        <taxon>Actinomycetota</taxon>
        <taxon>Actinomycetes</taxon>
        <taxon>Micrococcales</taxon>
        <taxon>Micrococcaceae</taxon>
        <taxon>Kocuria</taxon>
    </lineage>
</organism>
<keyword evidence="2" id="KW-0255">Endonuclease</keyword>
<reference evidence="2 3" key="1">
    <citation type="submission" date="2019-07" db="EMBL/GenBank/DDBJ databases">
        <title>Whole genome shotgun sequence of Kocuria turfanensis NBRC 107627.</title>
        <authorList>
            <person name="Hosoyama A."/>
            <person name="Uohara A."/>
            <person name="Ohji S."/>
            <person name="Ichikawa N."/>
        </authorList>
    </citation>
    <scope>NUCLEOTIDE SEQUENCE [LARGE SCALE GENOMIC DNA]</scope>
    <source>
        <strain evidence="2 3">NBRC 107627</strain>
    </source>
</reference>
<dbReference type="EMBL" id="BJZS01000100">
    <property type="protein sequence ID" value="GEO96893.1"/>
    <property type="molecule type" value="Genomic_DNA"/>
</dbReference>
<dbReference type="Proteomes" id="UP000321103">
    <property type="component" value="Unassembled WGS sequence"/>
</dbReference>
<feature type="domain" description="HNH nuclease" evidence="1">
    <location>
        <begin position="205"/>
        <end position="254"/>
    </location>
</feature>
<evidence type="ECO:0000313" key="2">
    <source>
        <dbReference type="EMBL" id="GEO96893.1"/>
    </source>
</evidence>
<keyword evidence="2" id="KW-0540">Nuclease</keyword>
<name>A0A512IGQ8_9MICC</name>
<dbReference type="AlphaFoldDB" id="A0A512IGQ8"/>
<gene>
    <name evidence="2" type="ORF">KTU01_30160</name>
</gene>
<dbReference type="GO" id="GO:0004519">
    <property type="term" value="F:endonuclease activity"/>
    <property type="evidence" value="ECO:0007669"/>
    <property type="project" value="UniProtKB-KW"/>
</dbReference>
<comment type="caution">
    <text evidence="2">The sequence shown here is derived from an EMBL/GenBank/DDBJ whole genome shotgun (WGS) entry which is preliminary data.</text>
</comment>
<dbReference type="Pfam" id="PF13391">
    <property type="entry name" value="HNH_2"/>
    <property type="match status" value="1"/>
</dbReference>
<evidence type="ECO:0000313" key="3">
    <source>
        <dbReference type="Proteomes" id="UP000321103"/>
    </source>
</evidence>
<dbReference type="InterPro" id="IPR003615">
    <property type="entry name" value="HNH_nuc"/>
</dbReference>
<evidence type="ECO:0000259" key="1">
    <source>
        <dbReference type="Pfam" id="PF13391"/>
    </source>
</evidence>
<accession>A0A512IGQ8</accession>
<sequence length="314" mass="36036">MAAFPRMTFEHEMKFRHAAMEWLAMRTNDGAEPMYYLDIEEFEYDGAKIPLRNRYKGIWKPASFGAALSFTTKFTKPGRERPYEDAVGSDGLMRYKWRDGGPDIPDNRALRAAMEAGLPLIWFYGVAEGVYQAVFPVFLVGEEADEQQFMVEVADMDRLSRDGQIFSEGPSLSVVEKRYAARMARQRLHQPVFRSMVMRAYDEHCAVCALHHVELLDAAHILPDAHEDGIAAVTNGLSLCKIHHSAYDRKFMGIRPDYVVEIRTDLLNEVDGPMLRHGLQERHGERLLVLPQQRKERPSSVLLEKAYLRFREVA</sequence>
<dbReference type="RefSeq" id="WP_232319284.1">
    <property type="nucleotide sequence ID" value="NZ_BJZS01000100.1"/>
</dbReference>